<comment type="caution">
    <text evidence="2">The sequence shown here is derived from an EMBL/GenBank/DDBJ whole genome shotgun (WGS) entry which is preliminary data.</text>
</comment>
<organism evidence="2 3">
    <name type="scientific">Nepenthes gracilis</name>
    <name type="common">Slender pitcher plant</name>
    <dbReference type="NCBI Taxonomy" id="150966"/>
    <lineage>
        <taxon>Eukaryota</taxon>
        <taxon>Viridiplantae</taxon>
        <taxon>Streptophyta</taxon>
        <taxon>Embryophyta</taxon>
        <taxon>Tracheophyta</taxon>
        <taxon>Spermatophyta</taxon>
        <taxon>Magnoliopsida</taxon>
        <taxon>eudicotyledons</taxon>
        <taxon>Gunneridae</taxon>
        <taxon>Pentapetalae</taxon>
        <taxon>Caryophyllales</taxon>
        <taxon>Nepenthaceae</taxon>
        <taxon>Nepenthes</taxon>
    </lineage>
</organism>
<evidence type="ECO:0000313" key="3">
    <source>
        <dbReference type="Proteomes" id="UP001279734"/>
    </source>
</evidence>
<dbReference type="Proteomes" id="UP001279734">
    <property type="component" value="Unassembled WGS sequence"/>
</dbReference>
<accession>A0AAD3XHG5</accession>
<feature type="region of interest" description="Disordered" evidence="1">
    <location>
        <begin position="61"/>
        <end position="99"/>
    </location>
</feature>
<feature type="compositionally biased region" description="Polar residues" evidence="1">
    <location>
        <begin position="68"/>
        <end position="78"/>
    </location>
</feature>
<evidence type="ECO:0000256" key="1">
    <source>
        <dbReference type="SAM" id="MobiDB-lite"/>
    </source>
</evidence>
<gene>
    <name evidence="2" type="ORF">Nepgr_006577</name>
</gene>
<feature type="compositionally biased region" description="Low complexity" evidence="1">
    <location>
        <begin position="88"/>
        <end position="99"/>
    </location>
</feature>
<evidence type="ECO:0000313" key="2">
    <source>
        <dbReference type="EMBL" id="GMH04737.1"/>
    </source>
</evidence>
<name>A0AAD3XHG5_NEPGR</name>
<reference evidence="2" key="1">
    <citation type="submission" date="2023-05" db="EMBL/GenBank/DDBJ databases">
        <title>Nepenthes gracilis genome sequencing.</title>
        <authorList>
            <person name="Fukushima K."/>
        </authorList>
    </citation>
    <scope>NUCLEOTIDE SEQUENCE</scope>
    <source>
        <strain evidence="2">SING2019-196</strain>
    </source>
</reference>
<keyword evidence="3" id="KW-1185">Reference proteome</keyword>
<dbReference type="EMBL" id="BSYO01000005">
    <property type="protein sequence ID" value="GMH04737.1"/>
    <property type="molecule type" value="Genomic_DNA"/>
</dbReference>
<proteinExistence type="predicted"/>
<protein>
    <submittedName>
        <fullName evidence="2">Uncharacterized protein</fullName>
    </submittedName>
</protein>
<dbReference type="AlphaFoldDB" id="A0AAD3XHG5"/>
<sequence>MQHLELQRSDSKIGKLRKAISKLKLNLIESEARVNSDSINPTAWQANSRGARDVRNQAEMPLVPISGESMNQESNSRSLKSKENMVDLLGRSSSKGLGS</sequence>